<evidence type="ECO:0000313" key="1">
    <source>
        <dbReference type="EMBL" id="MBM7703844.1"/>
    </source>
</evidence>
<dbReference type="RefSeq" id="WP_205187817.1">
    <property type="nucleotide sequence ID" value="NZ_JAFBFC010000004.1"/>
</dbReference>
<name>A0ABS2QWK4_9BACI</name>
<dbReference type="Proteomes" id="UP000809829">
    <property type="component" value="Unassembled WGS sequence"/>
</dbReference>
<proteinExistence type="predicted"/>
<dbReference type="EMBL" id="JAFBFC010000004">
    <property type="protein sequence ID" value="MBM7703844.1"/>
    <property type="molecule type" value="Genomic_DNA"/>
</dbReference>
<sequence>MRNDSKVVNSGNSDVDVSVIVDTSALAYAISCYLHAKHMLNNDEFVQMMTNLNLLLGKTHDELPDLVTNKIESKTIFTPNDTQTVKKFLK</sequence>
<keyword evidence="2" id="KW-1185">Reference proteome</keyword>
<organism evidence="1 2">
    <name type="scientific">Priestia iocasae</name>
    <dbReference type="NCBI Taxonomy" id="2291674"/>
    <lineage>
        <taxon>Bacteria</taxon>
        <taxon>Bacillati</taxon>
        <taxon>Bacillota</taxon>
        <taxon>Bacilli</taxon>
        <taxon>Bacillales</taxon>
        <taxon>Bacillaceae</taxon>
        <taxon>Priestia</taxon>
    </lineage>
</organism>
<gene>
    <name evidence="1" type="ORF">JOC83_002693</name>
</gene>
<evidence type="ECO:0008006" key="3">
    <source>
        <dbReference type="Google" id="ProtNLM"/>
    </source>
</evidence>
<comment type="caution">
    <text evidence="1">The sequence shown here is derived from an EMBL/GenBank/DDBJ whole genome shotgun (WGS) entry which is preliminary data.</text>
</comment>
<reference evidence="1 2" key="1">
    <citation type="submission" date="2021-01" db="EMBL/GenBank/DDBJ databases">
        <title>Genomic Encyclopedia of Type Strains, Phase IV (KMG-IV): sequencing the most valuable type-strain genomes for metagenomic binning, comparative biology and taxonomic classification.</title>
        <authorList>
            <person name="Goeker M."/>
        </authorList>
    </citation>
    <scope>NUCLEOTIDE SEQUENCE [LARGE SCALE GENOMIC DNA]</scope>
    <source>
        <strain evidence="1 2">DSM 104297</strain>
    </source>
</reference>
<evidence type="ECO:0000313" key="2">
    <source>
        <dbReference type="Proteomes" id="UP000809829"/>
    </source>
</evidence>
<protein>
    <recommendedName>
        <fullName evidence="3">PIN domain-containing protein</fullName>
    </recommendedName>
</protein>
<accession>A0ABS2QWK4</accession>